<dbReference type="SUPFAM" id="SSF49503">
    <property type="entry name" value="Cupredoxins"/>
    <property type="match status" value="1"/>
</dbReference>
<accession>A0A8J4HDN4</accession>
<feature type="signal peptide" evidence="1">
    <location>
        <begin position="1"/>
        <end position="22"/>
    </location>
</feature>
<dbReference type="EMBL" id="DTQM01000253">
    <property type="protein sequence ID" value="HGC44193.1"/>
    <property type="molecule type" value="Genomic_DNA"/>
</dbReference>
<evidence type="ECO:0000256" key="1">
    <source>
        <dbReference type="SAM" id="SignalP"/>
    </source>
</evidence>
<dbReference type="Pfam" id="PF13473">
    <property type="entry name" value="Cupredoxin_1"/>
    <property type="match status" value="1"/>
</dbReference>
<proteinExistence type="predicted"/>
<feature type="domain" description="EfeO-type cupredoxin-like" evidence="2">
    <location>
        <begin position="8"/>
        <end position="110"/>
    </location>
</feature>
<dbReference type="Gene3D" id="2.60.40.420">
    <property type="entry name" value="Cupredoxins - blue copper proteins"/>
    <property type="match status" value="1"/>
</dbReference>
<protein>
    <submittedName>
        <fullName evidence="3">Cupredoxin domain-containing protein</fullName>
    </submittedName>
</protein>
<organism evidence="3">
    <name type="scientific">Acidicaldus sp</name>
    <dbReference type="NCBI Taxonomy" id="1872105"/>
    <lineage>
        <taxon>Bacteria</taxon>
        <taxon>Pseudomonadati</taxon>
        <taxon>Pseudomonadota</taxon>
        <taxon>Alphaproteobacteria</taxon>
        <taxon>Acetobacterales</taxon>
        <taxon>Acetobacteraceae</taxon>
        <taxon>Acidicaldus</taxon>
    </lineage>
</organism>
<dbReference type="InterPro" id="IPR008972">
    <property type="entry name" value="Cupredoxin"/>
</dbReference>
<comment type="caution">
    <text evidence="3">The sequence shown here is derived from an EMBL/GenBank/DDBJ whole genome shotgun (WGS) entry which is preliminary data.</text>
</comment>
<evidence type="ECO:0000313" key="3">
    <source>
        <dbReference type="EMBL" id="HGC44193.1"/>
    </source>
</evidence>
<sequence>MRISPLILAAFFAPLFVPAAFADDAVSRDVEIHNHVFAPAEINVPAGKPIALHIKNMDTTAEEFDSSALKVEKVIGGNGAAVVHLRPLAPGRYKFEGEYHEKTAQGVVIAQ</sequence>
<reference evidence="3" key="1">
    <citation type="journal article" date="2020" name="mSystems">
        <title>Genome- and Community-Level Interaction Insights into Carbon Utilization and Element Cycling Functions of Hydrothermarchaeota in Hydrothermal Sediment.</title>
        <authorList>
            <person name="Zhou Z."/>
            <person name="Liu Y."/>
            <person name="Xu W."/>
            <person name="Pan J."/>
            <person name="Luo Z.H."/>
            <person name="Li M."/>
        </authorList>
    </citation>
    <scope>NUCLEOTIDE SEQUENCE</scope>
    <source>
        <strain evidence="3">SpSt-997</strain>
    </source>
</reference>
<dbReference type="InterPro" id="IPR028096">
    <property type="entry name" value="EfeO_Cupredoxin"/>
</dbReference>
<dbReference type="AlphaFoldDB" id="A0A8J4HDN4"/>
<evidence type="ECO:0000259" key="2">
    <source>
        <dbReference type="Pfam" id="PF13473"/>
    </source>
</evidence>
<name>A0A8J4HDN4_9PROT</name>
<keyword evidence="1" id="KW-0732">Signal</keyword>
<gene>
    <name evidence="3" type="ORF">ENY07_13385</name>
</gene>
<feature type="chain" id="PRO_5035204665" evidence="1">
    <location>
        <begin position="23"/>
        <end position="111"/>
    </location>
</feature>